<sequence length="133" mass="14048">MNSKKGFGGQHGIDERAKDKSAVGFDYKATVEKHSSQTDFVKGFGGKYGVDQNAQDKSAVGFSHKETLTKHSSQTDYTSGFGGKYGVQKEEPIGSSVALGPASPKPPPAEPKVVEKPAIVPIAKADVGNIRAR</sequence>
<dbReference type="Proteomes" id="UP000676336">
    <property type="component" value="Unassembled WGS sequence"/>
</dbReference>
<feature type="region of interest" description="Disordered" evidence="3">
    <location>
        <begin position="65"/>
        <end position="114"/>
    </location>
</feature>
<comment type="caution">
    <text evidence="4">The sequence shown here is derived from an EMBL/GenBank/DDBJ whole genome shotgun (WGS) entry which is preliminary data.</text>
</comment>
<keyword evidence="1" id="KW-0597">Phosphoprotein</keyword>
<dbReference type="GO" id="GO:0030427">
    <property type="term" value="C:site of polarized growth"/>
    <property type="evidence" value="ECO:0007669"/>
    <property type="project" value="TreeGrafter"/>
</dbReference>
<proteinExistence type="predicted"/>
<name>A0A8S3HJZ7_9BILA</name>
<dbReference type="EMBL" id="CAJOBI010318335">
    <property type="protein sequence ID" value="CAF5180852.1"/>
    <property type="molecule type" value="Genomic_DNA"/>
</dbReference>
<keyword evidence="2" id="KW-0677">Repeat</keyword>
<dbReference type="InterPro" id="IPR003134">
    <property type="entry name" value="Hs1_Cortactin"/>
</dbReference>
<dbReference type="GO" id="GO:0051015">
    <property type="term" value="F:actin filament binding"/>
    <property type="evidence" value="ECO:0007669"/>
    <property type="project" value="TreeGrafter"/>
</dbReference>
<evidence type="ECO:0000256" key="1">
    <source>
        <dbReference type="ARBA" id="ARBA00022553"/>
    </source>
</evidence>
<dbReference type="PROSITE" id="PS51090">
    <property type="entry name" value="CORTACTIN"/>
    <property type="match status" value="2"/>
</dbReference>
<protein>
    <recommendedName>
        <fullName evidence="6">Cortactin</fullName>
    </recommendedName>
</protein>
<dbReference type="GO" id="GO:0030833">
    <property type="term" value="P:regulation of actin filament polymerization"/>
    <property type="evidence" value="ECO:0007669"/>
    <property type="project" value="TreeGrafter"/>
</dbReference>
<gene>
    <name evidence="4" type="ORF">SMN809_LOCUS68897</name>
</gene>
<evidence type="ECO:0000313" key="4">
    <source>
        <dbReference type="EMBL" id="CAF5180852.1"/>
    </source>
</evidence>
<feature type="compositionally biased region" description="Basic and acidic residues" evidence="3">
    <location>
        <begin position="12"/>
        <end position="21"/>
    </location>
</feature>
<evidence type="ECO:0000256" key="3">
    <source>
        <dbReference type="SAM" id="MobiDB-lite"/>
    </source>
</evidence>
<feature type="region of interest" description="Disordered" evidence="3">
    <location>
        <begin position="1"/>
        <end position="21"/>
    </location>
</feature>
<accession>A0A8S3HJZ7</accession>
<feature type="compositionally biased region" description="Gly residues" evidence="3">
    <location>
        <begin position="1"/>
        <end position="11"/>
    </location>
</feature>
<organism evidence="4 5">
    <name type="scientific">Rotaria magnacalcarata</name>
    <dbReference type="NCBI Taxonomy" id="392030"/>
    <lineage>
        <taxon>Eukaryota</taxon>
        <taxon>Metazoa</taxon>
        <taxon>Spiralia</taxon>
        <taxon>Gnathifera</taxon>
        <taxon>Rotifera</taxon>
        <taxon>Eurotatoria</taxon>
        <taxon>Bdelloidea</taxon>
        <taxon>Philodinida</taxon>
        <taxon>Philodinidae</taxon>
        <taxon>Rotaria</taxon>
    </lineage>
</organism>
<dbReference type="GO" id="GO:0016477">
    <property type="term" value="P:cell migration"/>
    <property type="evidence" value="ECO:0007669"/>
    <property type="project" value="TreeGrafter"/>
</dbReference>
<dbReference type="GO" id="GO:0005886">
    <property type="term" value="C:plasma membrane"/>
    <property type="evidence" value="ECO:0007669"/>
    <property type="project" value="TreeGrafter"/>
</dbReference>
<dbReference type="PANTHER" id="PTHR10829">
    <property type="entry name" value="CORTACTIN AND DREBRIN"/>
    <property type="match status" value="1"/>
</dbReference>
<evidence type="ECO:0000256" key="2">
    <source>
        <dbReference type="ARBA" id="ARBA00022737"/>
    </source>
</evidence>
<dbReference type="GO" id="GO:0030864">
    <property type="term" value="C:cortical actin cytoskeleton"/>
    <property type="evidence" value="ECO:0007669"/>
    <property type="project" value="TreeGrafter"/>
</dbReference>
<evidence type="ECO:0000313" key="5">
    <source>
        <dbReference type="Proteomes" id="UP000676336"/>
    </source>
</evidence>
<reference evidence="4" key="1">
    <citation type="submission" date="2021-02" db="EMBL/GenBank/DDBJ databases">
        <authorList>
            <person name="Nowell W R."/>
        </authorList>
    </citation>
    <scope>NUCLEOTIDE SEQUENCE</scope>
</reference>
<dbReference type="AlphaFoldDB" id="A0A8S3HJZ7"/>
<evidence type="ECO:0008006" key="6">
    <source>
        <dbReference type="Google" id="ProtNLM"/>
    </source>
</evidence>
<dbReference type="GO" id="GO:0005884">
    <property type="term" value="C:actin filament"/>
    <property type="evidence" value="ECO:0007669"/>
    <property type="project" value="TreeGrafter"/>
</dbReference>
<dbReference type="PANTHER" id="PTHR10829:SF23">
    <property type="entry name" value="CORTACTIN, ISOFORM A"/>
    <property type="match status" value="1"/>
</dbReference>
<dbReference type="Pfam" id="PF02218">
    <property type="entry name" value="HS1_rep"/>
    <property type="match status" value="2"/>
</dbReference>